<accession>A0ABN2MRS0</accession>
<dbReference type="SUPFAM" id="SSF47413">
    <property type="entry name" value="lambda repressor-like DNA-binding domains"/>
    <property type="match status" value="1"/>
</dbReference>
<sequence>MDSTADLAAALRTWRDRLDPAEIGLPRNGSRRAPGLRREELAIQAGISIDYVVRLEQGRARTPSAQVCAALSRALQLSDAEQAHLLRLAGHAEDPARVPRMLPHSVQRIVGQLEGHPLAVFDATWTLLHWNPLYAAVFGDPSGAEERNALVRMFARDHGRARYTPEEFRVFEESMVADLRSTTSRYPDDPDVAALLSRLEEFPRFRELWARQIVEEHQGAHKIIAHPEAGDIDLDCDTLSTRGSNLRVLVLTPRPGTDARSKLDLLAALGTQELTPTS</sequence>
<gene>
    <name evidence="2" type="ORF">GCM10009836_13510</name>
</gene>
<evidence type="ECO:0000313" key="2">
    <source>
        <dbReference type="EMBL" id="GAA1836384.1"/>
    </source>
</evidence>
<feature type="domain" description="HTH cro/C1-type" evidence="1">
    <location>
        <begin position="31"/>
        <end position="82"/>
    </location>
</feature>
<dbReference type="InterPro" id="IPR010982">
    <property type="entry name" value="Lambda_DNA-bd_dom_sf"/>
</dbReference>
<dbReference type="CDD" id="cd00093">
    <property type="entry name" value="HTH_XRE"/>
    <property type="match status" value="1"/>
</dbReference>
<protein>
    <submittedName>
        <fullName evidence="2">Helix-turn-helix transcriptional regulator</fullName>
    </submittedName>
</protein>
<name>A0ABN2MRS0_9PSEU</name>
<dbReference type="Pfam" id="PF17765">
    <property type="entry name" value="MLTR_LBD"/>
    <property type="match status" value="1"/>
</dbReference>
<keyword evidence="3" id="KW-1185">Reference proteome</keyword>
<dbReference type="PROSITE" id="PS50943">
    <property type="entry name" value="HTH_CROC1"/>
    <property type="match status" value="1"/>
</dbReference>
<dbReference type="Gene3D" id="3.30.450.180">
    <property type="match status" value="1"/>
</dbReference>
<dbReference type="SMART" id="SM00530">
    <property type="entry name" value="HTH_XRE"/>
    <property type="match status" value="1"/>
</dbReference>
<dbReference type="Gene3D" id="1.10.260.40">
    <property type="entry name" value="lambda repressor-like DNA-binding domains"/>
    <property type="match status" value="1"/>
</dbReference>
<evidence type="ECO:0000313" key="3">
    <source>
        <dbReference type="Proteomes" id="UP001500449"/>
    </source>
</evidence>
<evidence type="ECO:0000259" key="1">
    <source>
        <dbReference type="PROSITE" id="PS50943"/>
    </source>
</evidence>
<dbReference type="InterPro" id="IPR001387">
    <property type="entry name" value="Cro/C1-type_HTH"/>
</dbReference>
<proteinExistence type="predicted"/>
<dbReference type="InterPro" id="IPR041413">
    <property type="entry name" value="MLTR_LBD"/>
</dbReference>
<comment type="caution">
    <text evidence="2">The sequence shown here is derived from an EMBL/GenBank/DDBJ whole genome shotgun (WGS) entry which is preliminary data.</text>
</comment>
<dbReference type="Proteomes" id="UP001500449">
    <property type="component" value="Unassembled WGS sequence"/>
</dbReference>
<dbReference type="PANTHER" id="PTHR35010:SF2">
    <property type="entry name" value="BLL4672 PROTEIN"/>
    <property type="match status" value="1"/>
</dbReference>
<reference evidence="2 3" key="1">
    <citation type="journal article" date="2019" name="Int. J. Syst. Evol. Microbiol.">
        <title>The Global Catalogue of Microorganisms (GCM) 10K type strain sequencing project: providing services to taxonomists for standard genome sequencing and annotation.</title>
        <authorList>
            <consortium name="The Broad Institute Genomics Platform"/>
            <consortium name="The Broad Institute Genome Sequencing Center for Infectious Disease"/>
            <person name="Wu L."/>
            <person name="Ma J."/>
        </authorList>
    </citation>
    <scope>NUCLEOTIDE SEQUENCE [LARGE SCALE GENOMIC DNA]</scope>
    <source>
        <strain evidence="2 3">JCM 16009</strain>
    </source>
</reference>
<dbReference type="Pfam" id="PF13560">
    <property type="entry name" value="HTH_31"/>
    <property type="match status" value="1"/>
</dbReference>
<organism evidence="2 3">
    <name type="scientific">Pseudonocardia ailaonensis</name>
    <dbReference type="NCBI Taxonomy" id="367279"/>
    <lineage>
        <taxon>Bacteria</taxon>
        <taxon>Bacillati</taxon>
        <taxon>Actinomycetota</taxon>
        <taxon>Actinomycetes</taxon>
        <taxon>Pseudonocardiales</taxon>
        <taxon>Pseudonocardiaceae</taxon>
        <taxon>Pseudonocardia</taxon>
    </lineage>
</organism>
<dbReference type="EMBL" id="BAAAQK010000004">
    <property type="protein sequence ID" value="GAA1836384.1"/>
    <property type="molecule type" value="Genomic_DNA"/>
</dbReference>
<dbReference type="PANTHER" id="PTHR35010">
    <property type="entry name" value="BLL4672 PROTEIN-RELATED"/>
    <property type="match status" value="1"/>
</dbReference>
<dbReference type="RefSeq" id="WP_344413573.1">
    <property type="nucleotide sequence ID" value="NZ_BAAAQK010000004.1"/>
</dbReference>